<dbReference type="InterPro" id="IPR050953">
    <property type="entry name" value="N4_N6_ade-DNA_methylase"/>
</dbReference>
<dbReference type="Pfam" id="PF07669">
    <property type="entry name" value="Eco57I"/>
    <property type="match status" value="1"/>
</dbReference>
<feature type="domain" description="Type II methyltransferase M.TaqI-like" evidence="6">
    <location>
        <begin position="1"/>
        <end position="214"/>
    </location>
</feature>
<dbReference type="SUPFAM" id="SSF53335">
    <property type="entry name" value="S-adenosyl-L-methionine-dependent methyltransferases"/>
    <property type="match status" value="1"/>
</dbReference>
<dbReference type="EMBL" id="SNRY01001087">
    <property type="protein sequence ID" value="KAA6333655.1"/>
    <property type="molecule type" value="Genomic_DNA"/>
</dbReference>
<comment type="caution">
    <text evidence="7">The sequence shown here is derived from an EMBL/GenBank/DDBJ whole genome shotgun (WGS) entry which is preliminary data.</text>
</comment>
<dbReference type="Gene3D" id="3.40.50.150">
    <property type="entry name" value="Vaccinia Virus protein VP39"/>
    <property type="match status" value="1"/>
</dbReference>
<reference evidence="7" key="1">
    <citation type="submission" date="2019-03" db="EMBL/GenBank/DDBJ databases">
        <title>Single cell metagenomics reveals metabolic interactions within the superorganism composed of flagellate Streblomastix strix and complex community of Bacteroidetes bacteria on its surface.</title>
        <authorList>
            <person name="Treitli S.C."/>
            <person name="Kolisko M."/>
            <person name="Husnik F."/>
            <person name="Keeling P."/>
            <person name="Hampl V."/>
        </authorList>
    </citation>
    <scope>NUCLEOTIDE SEQUENCE</scope>
    <source>
        <strain evidence="7">STM</strain>
    </source>
</reference>
<dbReference type="GO" id="GO:0006304">
    <property type="term" value="P:DNA modification"/>
    <property type="evidence" value="ECO:0007669"/>
    <property type="project" value="InterPro"/>
</dbReference>
<evidence type="ECO:0000256" key="3">
    <source>
        <dbReference type="ARBA" id="ARBA00022679"/>
    </source>
</evidence>
<evidence type="ECO:0000256" key="5">
    <source>
        <dbReference type="ARBA" id="ARBA00047942"/>
    </source>
</evidence>
<dbReference type="InterPro" id="IPR011639">
    <property type="entry name" value="MethylTrfase_TaqI-like_dom"/>
</dbReference>
<keyword evidence="2" id="KW-0489">Methyltransferase</keyword>
<comment type="catalytic activity">
    <reaction evidence="5">
        <text>a 2'-deoxyadenosine in DNA + S-adenosyl-L-methionine = an N(6)-methyl-2'-deoxyadenosine in DNA + S-adenosyl-L-homocysteine + H(+)</text>
        <dbReference type="Rhea" id="RHEA:15197"/>
        <dbReference type="Rhea" id="RHEA-COMP:12418"/>
        <dbReference type="Rhea" id="RHEA-COMP:12419"/>
        <dbReference type="ChEBI" id="CHEBI:15378"/>
        <dbReference type="ChEBI" id="CHEBI:57856"/>
        <dbReference type="ChEBI" id="CHEBI:59789"/>
        <dbReference type="ChEBI" id="CHEBI:90615"/>
        <dbReference type="ChEBI" id="CHEBI:90616"/>
        <dbReference type="EC" id="2.1.1.72"/>
    </reaction>
</comment>
<dbReference type="PANTHER" id="PTHR33841:SF1">
    <property type="entry name" value="DNA METHYLTRANSFERASE A"/>
    <property type="match status" value="1"/>
</dbReference>
<dbReference type="GO" id="GO:0003676">
    <property type="term" value="F:nucleic acid binding"/>
    <property type="evidence" value="ECO:0007669"/>
    <property type="project" value="InterPro"/>
</dbReference>
<evidence type="ECO:0000256" key="4">
    <source>
        <dbReference type="ARBA" id="ARBA00022691"/>
    </source>
</evidence>
<protein>
    <recommendedName>
        <fullName evidence="1">site-specific DNA-methyltransferase (adenine-specific)</fullName>
        <ecNumber evidence="1">2.1.1.72</ecNumber>
    </recommendedName>
</protein>
<dbReference type="InterPro" id="IPR002052">
    <property type="entry name" value="DNA_methylase_N6_adenine_CS"/>
</dbReference>
<evidence type="ECO:0000256" key="1">
    <source>
        <dbReference type="ARBA" id="ARBA00011900"/>
    </source>
</evidence>
<proteinExistence type="predicted"/>
<evidence type="ECO:0000256" key="2">
    <source>
        <dbReference type="ARBA" id="ARBA00022603"/>
    </source>
</evidence>
<evidence type="ECO:0000259" key="6">
    <source>
        <dbReference type="Pfam" id="PF07669"/>
    </source>
</evidence>
<accession>A0A5J4RJY4</accession>
<dbReference type="GO" id="GO:0032259">
    <property type="term" value="P:methylation"/>
    <property type="evidence" value="ECO:0007669"/>
    <property type="project" value="UniProtKB-KW"/>
</dbReference>
<sequence>MDKDASAIDIARLRLWLSLVVDEEDFDDIEALPNLDYKIVHGNSLIGLPETVMRDLNLEKELENLKGTFFAENNEIRKKELRKEINKKIIDLLDSVESFAGYKIDFDFKFFFSEVWREKGGFDIVIGNPPYDVYEGERSDEIPIIKKNQIYSIAGSGKLNAYKLFMAKSRTLLNQGGIFNQIFQNSFLGDNSAKLLRKYFLAEQQIIKIDSFPERDDLNKRVFKSAKMSVCVLFSRNIKKIEYSFDLNIWAERWMENSITAQFINREILLFDKESFVIPSVSQIEKNILSVFSNYQRFGNKFTCYQGEINLSTNKSIIIEDADVNTMPLLKGAGVQKWFLPEKMSQGKIEYLLYKSYLMETKGEKTTHFKYPRIVMQGITGVDEKYRIKATIVGSGVFCGHSTNYISLKGIQESEAYYFTAILNSEFSNWFFKKFSTNSNVNSYEIHNLPYLDFTEKYTPIQIVASYLLNKKKILSDIVFIFYEQLLDACAYELYFPKEVHAANKSIIEHLQDLKPINDSMTDDQKLSIINSEFVRLYDPYHPVRFAVETMDSIEEIRIIKEALQK</sequence>
<dbReference type="AlphaFoldDB" id="A0A5J4RJY4"/>
<name>A0A5J4RJY4_9ZZZZ</name>
<dbReference type="EC" id="2.1.1.72" evidence="1"/>
<dbReference type="InterPro" id="IPR029063">
    <property type="entry name" value="SAM-dependent_MTases_sf"/>
</dbReference>
<dbReference type="GO" id="GO:0009007">
    <property type="term" value="F:site-specific DNA-methyltransferase (adenine-specific) activity"/>
    <property type="evidence" value="ECO:0007669"/>
    <property type="project" value="UniProtKB-EC"/>
</dbReference>
<dbReference type="PROSITE" id="PS00092">
    <property type="entry name" value="N6_MTASE"/>
    <property type="match status" value="1"/>
</dbReference>
<keyword evidence="4" id="KW-0949">S-adenosyl-L-methionine</keyword>
<dbReference type="PANTHER" id="PTHR33841">
    <property type="entry name" value="DNA METHYLTRANSFERASE YEEA-RELATED"/>
    <property type="match status" value="1"/>
</dbReference>
<evidence type="ECO:0000313" key="7">
    <source>
        <dbReference type="EMBL" id="KAA6333655.1"/>
    </source>
</evidence>
<gene>
    <name evidence="7" type="ORF">EZS27_017959</name>
</gene>
<keyword evidence="3" id="KW-0808">Transferase</keyword>
<organism evidence="7">
    <name type="scientific">termite gut metagenome</name>
    <dbReference type="NCBI Taxonomy" id="433724"/>
    <lineage>
        <taxon>unclassified sequences</taxon>
        <taxon>metagenomes</taxon>
        <taxon>organismal metagenomes</taxon>
    </lineage>
</organism>